<keyword evidence="2" id="KW-0560">Oxidoreductase</keyword>
<dbReference type="InterPro" id="IPR007138">
    <property type="entry name" value="ABM_dom"/>
</dbReference>
<dbReference type="InterPro" id="IPR011008">
    <property type="entry name" value="Dimeric_a/b-barrel"/>
</dbReference>
<dbReference type="GO" id="GO:0004497">
    <property type="term" value="F:monooxygenase activity"/>
    <property type="evidence" value="ECO:0007669"/>
    <property type="project" value="UniProtKB-KW"/>
</dbReference>
<evidence type="ECO:0000259" key="1">
    <source>
        <dbReference type="Pfam" id="PF03992"/>
    </source>
</evidence>
<evidence type="ECO:0000313" key="2">
    <source>
        <dbReference type="EMBL" id="MCW4129601.1"/>
    </source>
</evidence>
<dbReference type="SUPFAM" id="SSF54909">
    <property type="entry name" value="Dimeric alpha+beta barrel"/>
    <property type="match status" value="1"/>
</dbReference>
<name>A0AAP3BGG7_9BACT</name>
<keyword evidence="2" id="KW-0503">Monooxygenase</keyword>
<sequence>MIRLNVFFEKKEEVKVEEINALCKELVEKSLKDHGNIAYDYFTSGTRNGVMMICETWENEEVLKAHMASEHFTTLVPKIEALTKNGLKLEQFTF</sequence>
<comment type="caution">
    <text evidence="2">The sequence shown here is derived from an EMBL/GenBank/DDBJ whole genome shotgun (WGS) entry which is preliminary data.</text>
</comment>
<dbReference type="RefSeq" id="WP_203039408.1">
    <property type="nucleotide sequence ID" value="NZ_CP146520.1"/>
</dbReference>
<dbReference type="PANTHER" id="PTHR33336">
    <property type="entry name" value="QUINOL MONOOXYGENASE YGIN-RELATED"/>
    <property type="match status" value="1"/>
</dbReference>
<proteinExistence type="predicted"/>
<feature type="domain" description="ABM" evidence="1">
    <location>
        <begin position="1"/>
        <end position="75"/>
    </location>
</feature>
<dbReference type="EMBL" id="JAPDVK010000004">
    <property type="protein sequence ID" value="MCW4129601.1"/>
    <property type="molecule type" value="Genomic_DNA"/>
</dbReference>
<organism evidence="2 3">
    <name type="scientific">Segatella copri</name>
    <dbReference type="NCBI Taxonomy" id="165179"/>
    <lineage>
        <taxon>Bacteria</taxon>
        <taxon>Pseudomonadati</taxon>
        <taxon>Bacteroidota</taxon>
        <taxon>Bacteroidia</taxon>
        <taxon>Bacteroidales</taxon>
        <taxon>Prevotellaceae</taxon>
        <taxon>Segatella</taxon>
    </lineage>
</organism>
<reference evidence="2" key="1">
    <citation type="submission" date="2022-11" db="EMBL/GenBank/DDBJ databases">
        <title>Genomic repertoires linked with pathogenic potency of arthritogenic Prevotella copri isolated from the gut of rheumatoid arthritis patients.</title>
        <authorList>
            <person name="Nii T."/>
            <person name="Maeda Y."/>
            <person name="Motooka D."/>
            <person name="Naito M."/>
            <person name="Matsumoto Y."/>
            <person name="Ogawa T."/>
            <person name="Oguro-Igashira E."/>
            <person name="Kishikawa T."/>
            <person name="Yamashita M."/>
            <person name="Koizumi S."/>
            <person name="Kurakawa T."/>
            <person name="Okumura R."/>
            <person name="Kayama H."/>
            <person name="Murakami M."/>
            <person name="Sakaguchi T."/>
            <person name="Das B."/>
            <person name="Nakamura S."/>
            <person name="Okada Y."/>
            <person name="Kumanogoh A."/>
            <person name="Takeda K."/>
        </authorList>
    </citation>
    <scope>NUCLEOTIDE SEQUENCE</scope>
    <source>
        <strain evidence="2">F3-75</strain>
    </source>
</reference>
<evidence type="ECO:0000313" key="3">
    <source>
        <dbReference type="Proteomes" id="UP001209344"/>
    </source>
</evidence>
<dbReference type="PANTHER" id="PTHR33336:SF3">
    <property type="entry name" value="ABM DOMAIN-CONTAINING PROTEIN"/>
    <property type="match status" value="1"/>
</dbReference>
<dbReference type="AlphaFoldDB" id="A0AAP3BGG7"/>
<gene>
    <name evidence="2" type="ORF">ONT16_15395</name>
</gene>
<dbReference type="Proteomes" id="UP001209344">
    <property type="component" value="Unassembled WGS sequence"/>
</dbReference>
<protein>
    <submittedName>
        <fullName evidence="2">Antibiotic biosynthesis monooxygenase</fullName>
    </submittedName>
</protein>
<dbReference type="Pfam" id="PF03992">
    <property type="entry name" value="ABM"/>
    <property type="match status" value="1"/>
</dbReference>
<dbReference type="InterPro" id="IPR050744">
    <property type="entry name" value="AI-2_Isomerase_LsrG"/>
</dbReference>
<dbReference type="Gene3D" id="3.30.70.100">
    <property type="match status" value="1"/>
</dbReference>
<accession>A0AAP3BGG7</accession>